<gene>
    <name evidence="1" type="ORF">KC19_6G005900</name>
</gene>
<dbReference type="AlphaFoldDB" id="A0A8T0HC56"/>
<accession>A0A8T0HC56</accession>
<comment type="caution">
    <text evidence="1">The sequence shown here is derived from an EMBL/GenBank/DDBJ whole genome shotgun (WGS) entry which is preliminary data.</text>
</comment>
<keyword evidence="2" id="KW-1185">Reference proteome</keyword>
<evidence type="ECO:0000313" key="2">
    <source>
        <dbReference type="Proteomes" id="UP000822688"/>
    </source>
</evidence>
<sequence length="143" mass="16259">MLSYPAAFPYLELTPTREEKGKEKIKDRGPRELKGFYACQLQSDRAQVNISPHFLEPVHARRKTSTAEHARPATTNKLRHQHFILDHRSSWRGPALSTTDRSPVSEIHQVQKHSPTNHSPATTPQCMSIGYPTFLHLHSSTTL</sequence>
<name>A0A8T0HC56_CERPU</name>
<evidence type="ECO:0000313" key="1">
    <source>
        <dbReference type="EMBL" id="KAG0568247.1"/>
    </source>
</evidence>
<dbReference type="Proteomes" id="UP000822688">
    <property type="component" value="Chromosome 6"/>
</dbReference>
<reference evidence="1 2" key="1">
    <citation type="submission" date="2020-06" db="EMBL/GenBank/DDBJ databases">
        <title>WGS assembly of Ceratodon purpureus strain R40.</title>
        <authorList>
            <person name="Carey S.B."/>
            <person name="Jenkins J."/>
            <person name="Shu S."/>
            <person name="Lovell J.T."/>
            <person name="Sreedasyam A."/>
            <person name="Maumus F."/>
            <person name="Tiley G.P."/>
            <person name="Fernandez-Pozo N."/>
            <person name="Barry K."/>
            <person name="Chen C."/>
            <person name="Wang M."/>
            <person name="Lipzen A."/>
            <person name="Daum C."/>
            <person name="Saski C.A."/>
            <person name="Payton A.C."/>
            <person name="Mcbreen J.C."/>
            <person name="Conrad R.E."/>
            <person name="Kollar L.M."/>
            <person name="Olsson S."/>
            <person name="Huttunen S."/>
            <person name="Landis J.B."/>
            <person name="Wickett N.J."/>
            <person name="Johnson M.G."/>
            <person name="Rensing S.A."/>
            <person name="Grimwood J."/>
            <person name="Schmutz J."/>
            <person name="Mcdaniel S.F."/>
        </authorList>
    </citation>
    <scope>NUCLEOTIDE SEQUENCE [LARGE SCALE GENOMIC DNA]</scope>
    <source>
        <strain evidence="1 2">R40</strain>
    </source>
</reference>
<protein>
    <submittedName>
        <fullName evidence="1">Uncharacterized protein</fullName>
    </submittedName>
</protein>
<dbReference type="EMBL" id="CM026427">
    <property type="protein sequence ID" value="KAG0568247.1"/>
    <property type="molecule type" value="Genomic_DNA"/>
</dbReference>
<proteinExistence type="predicted"/>
<organism evidence="1 2">
    <name type="scientific">Ceratodon purpureus</name>
    <name type="common">Fire moss</name>
    <name type="synonym">Dicranum purpureum</name>
    <dbReference type="NCBI Taxonomy" id="3225"/>
    <lineage>
        <taxon>Eukaryota</taxon>
        <taxon>Viridiplantae</taxon>
        <taxon>Streptophyta</taxon>
        <taxon>Embryophyta</taxon>
        <taxon>Bryophyta</taxon>
        <taxon>Bryophytina</taxon>
        <taxon>Bryopsida</taxon>
        <taxon>Dicranidae</taxon>
        <taxon>Pseudoditrichales</taxon>
        <taxon>Ditrichaceae</taxon>
        <taxon>Ceratodon</taxon>
    </lineage>
</organism>